<name>A0A164Z0T2_9CRUS</name>
<evidence type="ECO:0000256" key="8">
    <source>
        <dbReference type="ARBA" id="ARBA00023065"/>
    </source>
</evidence>
<dbReference type="AlphaFoldDB" id="A0A164Z0T2"/>
<comment type="caution">
    <text evidence="14">The sequence shown here is derived from an EMBL/GenBank/DDBJ whole genome shotgun (WGS) entry which is preliminary data.</text>
</comment>
<evidence type="ECO:0000256" key="12">
    <source>
        <dbReference type="RuleBase" id="RU000679"/>
    </source>
</evidence>
<proteinExistence type="inferred from homology"/>
<dbReference type="EMBL" id="LRGB01000848">
    <property type="protein sequence ID" value="KZS15814.1"/>
    <property type="molecule type" value="Genomic_DNA"/>
</dbReference>
<evidence type="ECO:0000256" key="10">
    <source>
        <dbReference type="ARBA" id="ARBA00023201"/>
    </source>
</evidence>
<accession>A0A164Z0T2</accession>
<dbReference type="Pfam" id="PF00858">
    <property type="entry name" value="ASC"/>
    <property type="match status" value="2"/>
</dbReference>
<keyword evidence="9 13" id="KW-0472">Membrane</keyword>
<keyword evidence="10 12" id="KW-0739">Sodium transport</keyword>
<evidence type="ECO:0000313" key="14">
    <source>
        <dbReference type="EMBL" id="KZS15814.1"/>
    </source>
</evidence>
<comment type="similarity">
    <text evidence="2 12">Belongs to the amiloride-sensitive sodium channel (TC 1.A.6) family.</text>
</comment>
<evidence type="ECO:0000256" key="3">
    <source>
        <dbReference type="ARBA" id="ARBA00022448"/>
    </source>
</evidence>
<dbReference type="STRING" id="35525.A0A164Z0T2"/>
<dbReference type="Gene3D" id="1.10.287.820">
    <property type="entry name" value="Acid-sensing ion channel domain"/>
    <property type="match status" value="1"/>
</dbReference>
<evidence type="ECO:0000256" key="2">
    <source>
        <dbReference type="ARBA" id="ARBA00007193"/>
    </source>
</evidence>
<dbReference type="PANTHER" id="PTHR11690:SF300">
    <property type="entry name" value="PICKPOCKET PROTEIN 19"/>
    <property type="match status" value="1"/>
</dbReference>
<keyword evidence="6 13" id="KW-1133">Transmembrane helix</keyword>
<evidence type="ECO:0000256" key="1">
    <source>
        <dbReference type="ARBA" id="ARBA00004141"/>
    </source>
</evidence>
<keyword evidence="8 12" id="KW-0406">Ion transport</keyword>
<organism evidence="14 15">
    <name type="scientific">Daphnia magna</name>
    <dbReference type="NCBI Taxonomy" id="35525"/>
    <lineage>
        <taxon>Eukaryota</taxon>
        <taxon>Metazoa</taxon>
        <taxon>Ecdysozoa</taxon>
        <taxon>Arthropoda</taxon>
        <taxon>Crustacea</taxon>
        <taxon>Branchiopoda</taxon>
        <taxon>Diplostraca</taxon>
        <taxon>Cladocera</taxon>
        <taxon>Anomopoda</taxon>
        <taxon>Daphniidae</taxon>
        <taxon>Daphnia</taxon>
    </lineage>
</organism>
<sequence>MKRAVNPRRSVALGLKTCQKDQMKRPSGLHYGDQLDADSLAGDEEPEFKIGIPGSRALFGKTTHPLRRVFWILLTLVFFFLAAVQVQDRIDYYVKTPTRKDLVIINNDTLIFPHVTMCFGPGRTFNYSAMEAMRQNASLAMGINPNDVQMPYDLLSLTTLTTLWNEIGHDIGVMFETGSSKCWFGRGKPCKEVGEWRQLHTVLGPCSSFHVRHPVKETGLFNGLYMQMETNASSDSWIYFIHPANIDPALKFYDEKHYELLNTNNDEKLVNVWHHPCEDAVDYSIENCELECFSEQLVRRSGCQLPFMKLANSSQLHSRETYPTCNTSASYRIADEELRLMLSGDDTRWDKTYEKLTESLVYSLTTLFCDIGNSIGLLLGASVLTVCETLEWGCFRLIRCLMSVTAGAGRANKSQKVHPCPIPSAG</sequence>
<evidence type="ECO:0000256" key="13">
    <source>
        <dbReference type="SAM" id="Phobius"/>
    </source>
</evidence>
<dbReference type="GO" id="GO:0005886">
    <property type="term" value="C:plasma membrane"/>
    <property type="evidence" value="ECO:0007669"/>
    <property type="project" value="TreeGrafter"/>
</dbReference>
<feature type="transmembrane region" description="Helical" evidence="13">
    <location>
        <begin position="69"/>
        <end position="86"/>
    </location>
</feature>
<evidence type="ECO:0000256" key="7">
    <source>
        <dbReference type="ARBA" id="ARBA00023053"/>
    </source>
</evidence>
<dbReference type="PANTHER" id="PTHR11690">
    <property type="entry name" value="AMILORIDE-SENSITIVE SODIUM CHANNEL-RELATED"/>
    <property type="match status" value="1"/>
</dbReference>
<evidence type="ECO:0000256" key="9">
    <source>
        <dbReference type="ARBA" id="ARBA00023136"/>
    </source>
</evidence>
<evidence type="ECO:0000256" key="11">
    <source>
        <dbReference type="ARBA" id="ARBA00023303"/>
    </source>
</evidence>
<dbReference type="InterPro" id="IPR001873">
    <property type="entry name" value="ENaC"/>
</dbReference>
<evidence type="ECO:0000256" key="6">
    <source>
        <dbReference type="ARBA" id="ARBA00022989"/>
    </source>
</evidence>
<keyword evidence="7" id="KW-0915">Sodium</keyword>
<dbReference type="OrthoDB" id="6344829at2759"/>
<keyword evidence="5 12" id="KW-0812">Transmembrane</keyword>
<protein>
    <submittedName>
        <fullName evidence="14">Uncharacterized protein</fullName>
    </submittedName>
</protein>
<keyword evidence="3 12" id="KW-0813">Transport</keyword>
<evidence type="ECO:0000256" key="4">
    <source>
        <dbReference type="ARBA" id="ARBA00022461"/>
    </source>
</evidence>
<evidence type="ECO:0000256" key="5">
    <source>
        <dbReference type="ARBA" id="ARBA00022692"/>
    </source>
</evidence>
<keyword evidence="15" id="KW-1185">Reference proteome</keyword>
<reference evidence="14 15" key="1">
    <citation type="submission" date="2016-03" db="EMBL/GenBank/DDBJ databases">
        <title>EvidentialGene: Evidence-directed Construction of Genes on Genomes.</title>
        <authorList>
            <person name="Gilbert D.G."/>
            <person name="Choi J.-H."/>
            <person name="Mockaitis K."/>
            <person name="Colbourne J."/>
            <person name="Pfrender M."/>
        </authorList>
    </citation>
    <scope>NUCLEOTIDE SEQUENCE [LARGE SCALE GENOMIC DNA]</scope>
    <source>
        <strain evidence="14 15">Xinb3</strain>
        <tissue evidence="14">Complete organism</tissue>
    </source>
</reference>
<gene>
    <name evidence="14" type="ORF">APZ42_018571</name>
</gene>
<evidence type="ECO:0000313" key="15">
    <source>
        <dbReference type="Proteomes" id="UP000076858"/>
    </source>
</evidence>
<keyword evidence="4 12" id="KW-0894">Sodium channel</keyword>
<keyword evidence="11 12" id="KW-0407">Ion channel</keyword>
<dbReference type="GO" id="GO:0015280">
    <property type="term" value="F:ligand-gated sodium channel activity"/>
    <property type="evidence" value="ECO:0007669"/>
    <property type="project" value="TreeGrafter"/>
</dbReference>
<dbReference type="Gene3D" id="1.10.287.770">
    <property type="entry name" value="YojJ-like"/>
    <property type="match status" value="1"/>
</dbReference>
<comment type="subcellular location">
    <subcellularLocation>
        <location evidence="1">Membrane</location>
        <topology evidence="1">Multi-pass membrane protein</topology>
    </subcellularLocation>
</comment>
<dbReference type="Proteomes" id="UP000076858">
    <property type="component" value="Unassembled WGS sequence"/>
</dbReference>